<dbReference type="EMBL" id="CH473949">
    <property type="protein sequence ID" value="EDL79337.1"/>
    <property type="molecule type" value="Genomic_DNA"/>
</dbReference>
<dbReference type="Proteomes" id="UP000234681">
    <property type="component" value="Chromosome 3"/>
</dbReference>
<proteinExistence type="predicted"/>
<organism evidence="1 2">
    <name type="scientific">Rattus norvegicus</name>
    <name type="common">Rat</name>
    <dbReference type="NCBI Taxonomy" id="10116"/>
    <lineage>
        <taxon>Eukaryota</taxon>
        <taxon>Metazoa</taxon>
        <taxon>Chordata</taxon>
        <taxon>Craniata</taxon>
        <taxon>Vertebrata</taxon>
        <taxon>Euteleostomi</taxon>
        <taxon>Mammalia</taxon>
        <taxon>Eutheria</taxon>
        <taxon>Euarchontoglires</taxon>
        <taxon>Glires</taxon>
        <taxon>Rodentia</taxon>
        <taxon>Myomorpha</taxon>
        <taxon>Muroidea</taxon>
        <taxon>Muridae</taxon>
        <taxon>Murinae</taxon>
        <taxon>Rattus</taxon>
    </lineage>
</organism>
<name>A6HMT6_RAT</name>
<gene>
    <name evidence="1" type="ORF">rCG_26325</name>
</gene>
<reference evidence="2" key="1">
    <citation type="submission" date="2005-09" db="EMBL/GenBank/DDBJ databases">
        <authorList>
            <person name="Mural R.J."/>
            <person name="Li P.W."/>
            <person name="Adams M.D."/>
            <person name="Amanatides P.G."/>
            <person name="Baden-Tillson H."/>
            <person name="Barnstead M."/>
            <person name="Chin S.H."/>
            <person name="Dew I."/>
            <person name="Evans C.A."/>
            <person name="Ferriera S."/>
            <person name="Flanigan M."/>
            <person name="Fosler C."/>
            <person name="Glodek A."/>
            <person name="Gu Z."/>
            <person name="Holt R.A."/>
            <person name="Jennings D."/>
            <person name="Kraft C.L."/>
            <person name="Lu F."/>
            <person name="Nguyen T."/>
            <person name="Nusskern D.R."/>
            <person name="Pfannkoch C.M."/>
            <person name="Sitter C."/>
            <person name="Sutton G.G."/>
            <person name="Venter J.C."/>
            <person name="Wang Z."/>
            <person name="Woodage T."/>
            <person name="Zheng X.H."/>
            <person name="Zhong F."/>
        </authorList>
    </citation>
    <scope>NUCLEOTIDE SEQUENCE [LARGE SCALE GENOMIC DNA]</scope>
    <source>
        <strain>BN</strain>
        <strain evidence="2">Sprague-Dawley</strain>
    </source>
</reference>
<evidence type="ECO:0000313" key="2">
    <source>
        <dbReference type="Proteomes" id="UP000234681"/>
    </source>
</evidence>
<sequence length="86" mass="9581">MPRRKLVATEAMETTKPTNAMKRHTDYNVKTVTSGAIISPECESLLTLISCVIVSFSFYNISCSPSVSFFFNLSSGNNHNIYLLEL</sequence>
<accession>A6HMT6</accession>
<protein>
    <submittedName>
        <fullName evidence="1">RCG26325</fullName>
    </submittedName>
</protein>
<dbReference type="AlphaFoldDB" id="A6HMT6"/>
<evidence type="ECO:0000313" key="1">
    <source>
        <dbReference type="EMBL" id="EDL79337.1"/>
    </source>
</evidence>